<dbReference type="Pfam" id="PF14956">
    <property type="entry name" value="DUF4505"/>
    <property type="match status" value="1"/>
</dbReference>
<name>A0A7E4UMF0_PANRE</name>
<dbReference type="PANTHER" id="PTHR31449">
    <property type="entry name" value="UPF0598 PROTEIN C8ORF82"/>
    <property type="match status" value="1"/>
</dbReference>
<reference evidence="3" key="2">
    <citation type="submission" date="2020-10" db="UniProtKB">
        <authorList>
            <consortium name="WormBaseParasite"/>
        </authorList>
    </citation>
    <scope>IDENTIFICATION</scope>
</reference>
<accession>A0A7E4UMF0</accession>
<reference evidence="2" key="1">
    <citation type="journal article" date="2013" name="Genetics">
        <title>The draft genome and transcriptome of Panagrellus redivivus are shaped by the harsh demands of a free-living lifestyle.</title>
        <authorList>
            <person name="Srinivasan J."/>
            <person name="Dillman A.R."/>
            <person name="Macchietto M.G."/>
            <person name="Heikkinen L."/>
            <person name="Lakso M."/>
            <person name="Fracchia K.M."/>
            <person name="Antoshechkin I."/>
            <person name="Mortazavi A."/>
            <person name="Wong G."/>
            <person name="Sternberg P.W."/>
        </authorList>
    </citation>
    <scope>NUCLEOTIDE SEQUENCE [LARGE SCALE GENOMIC DNA]</scope>
    <source>
        <strain evidence="2">MT8872</strain>
    </source>
</reference>
<keyword evidence="2" id="KW-1185">Reference proteome</keyword>
<dbReference type="WBParaSite" id="Pan_g10501.t1">
    <property type="protein sequence ID" value="Pan_g10501.t1"/>
    <property type="gene ID" value="Pan_g10501"/>
</dbReference>
<evidence type="ECO:0000256" key="1">
    <source>
        <dbReference type="ARBA" id="ARBA00006322"/>
    </source>
</evidence>
<protein>
    <submittedName>
        <fullName evidence="3">UPF0598 protein CG30010</fullName>
    </submittedName>
</protein>
<evidence type="ECO:0000313" key="3">
    <source>
        <dbReference type="WBParaSite" id="Pan_g10501.t1"/>
    </source>
</evidence>
<sequence>MLFKRFTPLITAVRTAWTPSGLEYKQGQWINNVREYFYYVDHNGGLFLDDSRMKNFTSCFKDKRFLRFFFWRLKPTTKEEYIDYFPYMSPCGKECNFLRCDDRPIVFTELDTDEDRFIYNNSTKSVPFEPSKLCMFPNGRLYHPSQFATYGLVMSKLADDLYHDFEFDDRGNPIAFTYKGEKIQLTNELLKYAEKEDSEDPRDVTD</sequence>
<dbReference type="PANTHER" id="PTHR31449:SF3">
    <property type="entry name" value="UPF0598 PROTEIN C8ORF82"/>
    <property type="match status" value="1"/>
</dbReference>
<comment type="similarity">
    <text evidence="1">Belongs to the UPF0598 family.</text>
</comment>
<organism evidence="2 3">
    <name type="scientific">Panagrellus redivivus</name>
    <name type="common">Microworm</name>
    <dbReference type="NCBI Taxonomy" id="6233"/>
    <lineage>
        <taxon>Eukaryota</taxon>
        <taxon>Metazoa</taxon>
        <taxon>Ecdysozoa</taxon>
        <taxon>Nematoda</taxon>
        <taxon>Chromadorea</taxon>
        <taxon>Rhabditida</taxon>
        <taxon>Tylenchina</taxon>
        <taxon>Panagrolaimomorpha</taxon>
        <taxon>Panagrolaimoidea</taxon>
        <taxon>Panagrolaimidae</taxon>
        <taxon>Panagrellus</taxon>
    </lineage>
</organism>
<dbReference type="InterPro" id="IPR028108">
    <property type="entry name" value="DUF4505"/>
</dbReference>
<proteinExistence type="inferred from homology"/>
<evidence type="ECO:0000313" key="2">
    <source>
        <dbReference type="Proteomes" id="UP000492821"/>
    </source>
</evidence>
<dbReference type="AlphaFoldDB" id="A0A7E4UMF0"/>
<dbReference type="Proteomes" id="UP000492821">
    <property type="component" value="Unassembled WGS sequence"/>
</dbReference>